<dbReference type="PROSITE" id="PS50011">
    <property type="entry name" value="PROTEIN_KINASE_DOM"/>
    <property type="match status" value="1"/>
</dbReference>
<evidence type="ECO:0000256" key="7">
    <source>
        <dbReference type="ARBA" id="ARBA00047899"/>
    </source>
</evidence>
<evidence type="ECO:0000256" key="6">
    <source>
        <dbReference type="ARBA" id="ARBA00022840"/>
    </source>
</evidence>
<evidence type="ECO:0000256" key="2">
    <source>
        <dbReference type="ARBA" id="ARBA00022527"/>
    </source>
</evidence>
<dbReference type="InterPro" id="IPR008271">
    <property type="entry name" value="Ser/Thr_kinase_AS"/>
</dbReference>
<keyword evidence="6" id="KW-0067">ATP-binding</keyword>
<dbReference type="PANTHER" id="PTHR24343:SF191">
    <property type="entry name" value="SERINE_THREONINE PROTEIN KINASE"/>
    <property type="match status" value="1"/>
</dbReference>
<dbReference type="GO" id="GO:0004674">
    <property type="term" value="F:protein serine/threonine kinase activity"/>
    <property type="evidence" value="ECO:0007669"/>
    <property type="project" value="UniProtKB-KW"/>
</dbReference>
<dbReference type="OrthoDB" id="6513151at2759"/>
<feature type="compositionally biased region" description="Polar residues" evidence="9">
    <location>
        <begin position="1"/>
        <end position="19"/>
    </location>
</feature>
<evidence type="ECO:0000256" key="9">
    <source>
        <dbReference type="SAM" id="MobiDB-lite"/>
    </source>
</evidence>
<dbReference type="SUPFAM" id="SSF56112">
    <property type="entry name" value="Protein kinase-like (PK-like)"/>
    <property type="match status" value="1"/>
</dbReference>
<dbReference type="FunCoup" id="A0A136J941">
    <property type="interactions" value="277"/>
</dbReference>
<dbReference type="EMBL" id="KQ964247">
    <property type="protein sequence ID" value="KXJ93665.1"/>
    <property type="molecule type" value="Genomic_DNA"/>
</dbReference>
<feature type="region of interest" description="Disordered" evidence="9">
    <location>
        <begin position="111"/>
        <end position="142"/>
    </location>
</feature>
<evidence type="ECO:0000313" key="11">
    <source>
        <dbReference type="EMBL" id="KXJ93665.1"/>
    </source>
</evidence>
<feature type="region of interest" description="Disordered" evidence="9">
    <location>
        <begin position="1"/>
        <end position="37"/>
    </location>
</feature>
<dbReference type="GO" id="GO:0030003">
    <property type="term" value="P:intracellular monoatomic cation homeostasis"/>
    <property type="evidence" value="ECO:0007669"/>
    <property type="project" value="TreeGrafter"/>
</dbReference>
<evidence type="ECO:0000256" key="8">
    <source>
        <dbReference type="ARBA" id="ARBA00048679"/>
    </source>
</evidence>
<gene>
    <name evidence="11" type="ORF">Micbo1qcDRAFT_38359</name>
</gene>
<evidence type="ECO:0000256" key="1">
    <source>
        <dbReference type="ARBA" id="ARBA00012513"/>
    </source>
</evidence>
<proteinExistence type="predicted"/>
<dbReference type="Proteomes" id="UP000070501">
    <property type="component" value="Unassembled WGS sequence"/>
</dbReference>
<dbReference type="PROSITE" id="PS00108">
    <property type="entry name" value="PROTEIN_KINASE_ST"/>
    <property type="match status" value="1"/>
</dbReference>
<dbReference type="EC" id="2.7.11.1" evidence="1"/>
<evidence type="ECO:0000256" key="3">
    <source>
        <dbReference type="ARBA" id="ARBA00022679"/>
    </source>
</evidence>
<accession>A0A136J941</accession>
<keyword evidence="4" id="KW-0547">Nucleotide-binding</keyword>
<evidence type="ECO:0000313" key="12">
    <source>
        <dbReference type="Proteomes" id="UP000070501"/>
    </source>
</evidence>
<dbReference type="Pfam" id="PF00069">
    <property type="entry name" value="Pkinase"/>
    <property type="match status" value="1"/>
</dbReference>
<protein>
    <recommendedName>
        <fullName evidence="1">non-specific serine/threonine protein kinase</fullName>
        <ecNumber evidence="1">2.7.11.1</ecNumber>
    </recommendedName>
</protein>
<name>A0A136J941_9PEZI</name>
<reference evidence="12" key="1">
    <citation type="submission" date="2016-02" db="EMBL/GenBank/DDBJ databases">
        <title>Draft genome sequence of Microdochium bolleyi, a fungal endophyte of beachgrass.</title>
        <authorList>
            <consortium name="DOE Joint Genome Institute"/>
            <person name="David A.S."/>
            <person name="May G."/>
            <person name="Haridas S."/>
            <person name="Lim J."/>
            <person name="Wang M."/>
            <person name="Labutti K."/>
            <person name="Lipzen A."/>
            <person name="Barry K."/>
            <person name="Grigoriev I.V."/>
        </authorList>
    </citation>
    <scope>NUCLEOTIDE SEQUENCE [LARGE SCALE GENOMIC DNA]</scope>
    <source>
        <strain evidence="12">J235TASD1</strain>
    </source>
</reference>
<dbReference type="InParanoid" id="A0A136J941"/>
<organism evidence="11 12">
    <name type="scientific">Microdochium bolleyi</name>
    <dbReference type="NCBI Taxonomy" id="196109"/>
    <lineage>
        <taxon>Eukaryota</taxon>
        <taxon>Fungi</taxon>
        <taxon>Dikarya</taxon>
        <taxon>Ascomycota</taxon>
        <taxon>Pezizomycotina</taxon>
        <taxon>Sordariomycetes</taxon>
        <taxon>Xylariomycetidae</taxon>
        <taxon>Xylariales</taxon>
        <taxon>Microdochiaceae</taxon>
        <taxon>Microdochium</taxon>
    </lineage>
</organism>
<comment type="catalytic activity">
    <reaction evidence="7">
        <text>L-threonyl-[protein] + ATP = O-phospho-L-threonyl-[protein] + ADP + H(+)</text>
        <dbReference type="Rhea" id="RHEA:46608"/>
        <dbReference type="Rhea" id="RHEA-COMP:11060"/>
        <dbReference type="Rhea" id="RHEA-COMP:11605"/>
        <dbReference type="ChEBI" id="CHEBI:15378"/>
        <dbReference type="ChEBI" id="CHEBI:30013"/>
        <dbReference type="ChEBI" id="CHEBI:30616"/>
        <dbReference type="ChEBI" id="CHEBI:61977"/>
        <dbReference type="ChEBI" id="CHEBI:456216"/>
        <dbReference type="EC" id="2.7.11.1"/>
    </reaction>
</comment>
<evidence type="ECO:0000259" key="10">
    <source>
        <dbReference type="PROSITE" id="PS50011"/>
    </source>
</evidence>
<dbReference type="InterPro" id="IPR000719">
    <property type="entry name" value="Prot_kinase_dom"/>
</dbReference>
<dbReference type="GO" id="GO:0005829">
    <property type="term" value="C:cytosol"/>
    <property type="evidence" value="ECO:0007669"/>
    <property type="project" value="TreeGrafter"/>
</dbReference>
<keyword evidence="2" id="KW-0723">Serine/threonine-protein kinase</keyword>
<dbReference type="SMART" id="SM00220">
    <property type="entry name" value="S_TKc"/>
    <property type="match status" value="1"/>
</dbReference>
<keyword evidence="3" id="KW-0808">Transferase</keyword>
<evidence type="ECO:0000256" key="5">
    <source>
        <dbReference type="ARBA" id="ARBA00022777"/>
    </source>
</evidence>
<evidence type="ECO:0000256" key="4">
    <source>
        <dbReference type="ARBA" id="ARBA00022741"/>
    </source>
</evidence>
<dbReference type="PANTHER" id="PTHR24343">
    <property type="entry name" value="SERINE/THREONINE KINASE"/>
    <property type="match status" value="1"/>
</dbReference>
<dbReference type="InterPro" id="IPR011009">
    <property type="entry name" value="Kinase-like_dom_sf"/>
</dbReference>
<dbReference type="STRING" id="196109.A0A136J941"/>
<comment type="catalytic activity">
    <reaction evidence="8">
        <text>L-seryl-[protein] + ATP = O-phospho-L-seryl-[protein] + ADP + H(+)</text>
        <dbReference type="Rhea" id="RHEA:17989"/>
        <dbReference type="Rhea" id="RHEA-COMP:9863"/>
        <dbReference type="Rhea" id="RHEA-COMP:11604"/>
        <dbReference type="ChEBI" id="CHEBI:15378"/>
        <dbReference type="ChEBI" id="CHEBI:29999"/>
        <dbReference type="ChEBI" id="CHEBI:30616"/>
        <dbReference type="ChEBI" id="CHEBI:83421"/>
        <dbReference type="ChEBI" id="CHEBI:456216"/>
        <dbReference type="EC" id="2.7.11.1"/>
    </reaction>
</comment>
<dbReference type="GO" id="GO:0005524">
    <property type="term" value="F:ATP binding"/>
    <property type="evidence" value="ECO:0007669"/>
    <property type="project" value="UniProtKB-KW"/>
</dbReference>
<keyword evidence="5 11" id="KW-0418">Kinase</keyword>
<keyword evidence="12" id="KW-1185">Reference proteome</keyword>
<sequence>MPPDSTQIPGTSTSESPFVQSPRGHHHHLESTSHSKDATTWRDFISLQRYRLRGGLVRAGQKLQELQPQHRHVESGAELHSAIAQAALEESYGSKGETVGRGAYGTVSVYRSRSSNQKRRHPSVTSTTAATTTQSPLQEQQPFPNSHTLVAVKKFHQRPGQSTAKYHEKALREFDLASRLQHHNIVRTWDLVRNGTELCSVMELCGAGDLHSLLVSRRPDLLPVVEADCLFKQLMRGVEYLHSVGIAHCDIKPENLLLTVDGTLKVTDFGCSQQLVDVTPESADATGPKTDNSTLRLSGIRGSRPYVAPEEFTDDDFDGLAADVWACGVTYLLLRFGRMLWRRARAEDDEYMTYVNGRREEDGYGPLEGLEPPECRNIVYCLLDPQPGRRLTASQFLRTQWARSIEVCRAGEGAIDVVLST</sequence>
<dbReference type="AlphaFoldDB" id="A0A136J941"/>
<dbReference type="Gene3D" id="1.10.510.10">
    <property type="entry name" value="Transferase(Phosphotransferase) domain 1"/>
    <property type="match status" value="1"/>
</dbReference>
<feature type="domain" description="Protein kinase" evidence="10">
    <location>
        <begin position="93"/>
        <end position="402"/>
    </location>
</feature>